<reference evidence="3 4" key="1">
    <citation type="journal article" name="Sci. Rep.">
        <title>Telomere-to-telomere assembled and centromere annotated genomes of the two main subspecies of the button mushroom Agaricus bisporus reveal especially polymorphic chromosome ends.</title>
        <authorList>
            <person name="Sonnenberg A.S.M."/>
            <person name="Sedaghat-Telgerd N."/>
            <person name="Lavrijssen B."/>
            <person name="Ohm R.A."/>
            <person name="Hendrickx P.M."/>
            <person name="Scholtmeijer K."/>
            <person name="Baars J.J.P."/>
            <person name="van Peer A."/>
        </authorList>
    </citation>
    <scope>NUCLEOTIDE SEQUENCE [LARGE SCALE GENOMIC DNA]</scope>
    <source>
        <strain evidence="3 4">H119_p4</strain>
    </source>
</reference>
<organism evidence="3 4">
    <name type="scientific">Agaricus bisporus var. burnettii</name>
    <dbReference type="NCBI Taxonomy" id="192524"/>
    <lineage>
        <taxon>Eukaryota</taxon>
        <taxon>Fungi</taxon>
        <taxon>Dikarya</taxon>
        <taxon>Basidiomycota</taxon>
        <taxon>Agaricomycotina</taxon>
        <taxon>Agaricomycetes</taxon>
        <taxon>Agaricomycetidae</taxon>
        <taxon>Agaricales</taxon>
        <taxon>Agaricineae</taxon>
        <taxon>Agaricaceae</taxon>
        <taxon>Agaricus</taxon>
    </lineage>
</organism>
<evidence type="ECO:0000313" key="3">
    <source>
        <dbReference type="EMBL" id="KAF7760907.1"/>
    </source>
</evidence>
<dbReference type="InterPro" id="IPR046528">
    <property type="entry name" value="DUF6593"/>
</dbReference>
<dbReference type="Proteomes" id="UP000629468">
    <property type="component" value="Unassembled WGS sequence"/>
</dbReference>
<name>A0A8H7C1T4_AGABI</name>
<protein>
    <recommendedName>
        <fullName evidence="2">DUF6593 domain-containing protein</fullName>
    </recommendedName>
</protein>
<feature type="region of interest" description="Disordered" evidence="1">
    <location>
        <begin position="18"/>
        <end position="42"/>
    </location>
</feature>
<dbReference type="EMBL" id="JABXXO010000014">
    <property type="protein sequence ID" value="KAF7760907.1"/>
    <property type="molecule type" value="Genomic_DNA"/>
</dbReference>
<dbReference type="Pfam" id="PF20236">
    <property type="entry name" value="DUF6593"/>
    <property type="match status" value="1"/>
</dbReference>
<gene>
    <name evidence="3" type="ORF">Agabi119p4_10316</name>
</gene>
<proteinExistence type="predicted"/>
<feature type="compositionally biased region" description="Low complexity" evidence="1">
    <location>
        <begin position="20"/>
        <end position="31"/>
    </location>
</feature>
<comment type="caution">
    <text evidence="3">The sequence shown here is derived from an EMBL/GenBank/DDBJ whole genome shotgun (WGS) entry which is preliminary data.</text>
</comment>
<evidence type="ECO:0000313" key="4">
    <source>
        <dbReference type="Proteomes" id="UP000629468"/>
    </source>
</evidence>
<accession>A0A8H7C1T4</accession>
<feature type="domain" description="DUF6593" evidence="2">
    <location>
        <begin position="71"/>
        <end position="201"/>
    </location>
</feature>
<sequence length="208" mass="23175">MHGTNPYAQAGWYNPANPLSIDQSSGSTSSSHPPTFGALPYPNTSKPSQKCFTLTSQGKGIINGCDVVDSASRHAAFKIKMAHDGLDYTTVQYPNGSRVGYVVWKPEGPEVEVYGSVAKQKAKYWLPLSPDKSSRFMQFNGKHYTWQFARDAMYFYDYVLNRHQQVAKVYPVKDGTTVFEASETLLNSGMLESVVLAIVLLLSERFRD</sequence>
<evidence type="ECO:0000256" key="1">
    <source>
        <dbReference type="SAM" id="MobiDB-lite"/>
    </source>
</evidence>
<dbReference type="AlphaFoldDB" id="A0A8H7C1T4"/>
<evidence type="ECO:0000259" key="2">
    <source>
        <dbReference type="Pfam" id="PF20236"/>
    </source>
</evidence>